<protein>
    <submittedName>
        <fullName evidence="2">Uncharacterized protein</fullName>
    </submittedName>
</protein>
<name>A0AC34FMP1_9BILA</name>
<proteinExistence type="predicted"/>
<evidence type="ECO:0000313" key="2">
    <source>
        <dbReference type="WBParaSite" id="ES5_v2.g18618.t1"/>
    </source>
</evidence>
<reference evidence="2" key="1">
    <citation type="submission" date="2022-11" db="UniProtKB">
        <authorList>
            <consortium name="WormBaseParasite"/>
        </authorList>
    </citation>
    <scope>IDENTIFICATION</scope>
</reference>
<dbReference type="Proteomes" id="UP000887579">
    <property type="component" value="Unplaced"/>
</dbReference>
<evidence type="ECO:0000313" key="1">
    <source>
        <dbReference type="Proteomes" id="UP000887579"/>
    </source>
</evidence>
<dbReference type="WBParaSite" id="ES5_v2.g18618.t1">
    <property type="protein sequence ID" value="ES5_v2.g18618.t1"/>
    <property type="gene ID" value="ES5_v2.g18618"/>
</dbReference>
<sequence>MQSNAEDSLMNFKSTKSRFYASYRHQNFSLPDSIMHYMAMNPKNAEVYRKLIQSCKYFFAKNPILVISDLRYSTNQWKTRVNGNWKNIRMDDISSKVWITDSFNASTEHEIDKTVVASIISKIYQCNVKNLSLCDEILSYDDIMVIAAGVEHLNFVHVTVKHGDGTVVPVEKLVEQFPRVKSFYYTSPPNDLAITSKTFKELLKIAHFATLDRFVFDGISEAFDIESFYIYMKKNKHTKIRLNFRRTNTAEYKARIKNINNEIFEAENHEYAVPLINYNDLNEEQKEKMLSLHRRI</sequence>
<accession>A0AC34FMP1</accession>
<organism evidence="1 2">
    <name type="scientific">Panagrolaimus sp. ES5</name>
    <dbReference type="NCBI Taxonomy" id="591445"/>
    <lineage>
        <taxon>Eukaryota</taxon>
        <taxon>Metazoa</taxon>
        <taxon>Ecdysozoa</taxon>
        <taxon>Nematoda</taxon>
        <taxon>Chromadorea</taxon>
        <taxon>Rhabditida</taxon>
        <taxon>Tylenchina</taxon>
        <taxon>Panagrolaimomorpha</taxon>
        <taxon>Panagrolaimoidea</taxon>
        <taxon>Panagrolaimidae</taxon>
        <taxon>Panagrolaimus</taxon>
    </lineage>
</organism>